<dbReference type="OrthoDB" id="9802525at2"/>
<dbReference type="RefSeq" id="WP_091726301.1">
    <property type="nucleotide sequence ID" value="NZ_FNQE01000002.1"/>
</dbReference>
<reference evidence="3 4" key="1">
    <citation type="submission" date="2016-10" db="EMBL/GenBank/DDBJ databases">
        <authorList>
            <person name="de Groot N.N."/>
        </authorList>
    </citation>
    <scope>NUCLEOTIDE SEQUENCE [LARGE SCALE GENOMIC DNA]</scope>
    <source>
        <strain evidence="3 4">DSM 21650</strain>
    </source>
</reference>
<dbReference type="Proteomes" id="UP000198625">
    <property type="component" value="Unassembled WGS sequence"/>
</dbReference>
<dbReference type="STRING" id="415015.SAMN05660462_00338"/>
<dbReference type="InterPro" id="IPR001296">
    <property type="entry name" value="Glyco_trans_1"/>
</dbReference>
<proteinExistence type="predicted"/>
<evidence type="ECO:0000256" key="1">
    <source>
        <dbReference type="ARBA" id="ARBA00022679"/>
    </source>
</evidence>
<feature type="domain" description="Glycosyl transferase family 1" evidence="2">
    <location>
        <begin position="152"/>
        <end position="284"/>
    </location>
</feature>
<name>A0A1H3KW16_9FIRM</name>
<organism evidence="3 4">
    <name type="scientific">Proteiniborus ethanoligenes</name>
    <dbReference type="NCBI Taxonomy" id="415015"/>
    <lineage>
        <taxon>Bacteria</taxon>
        <taxon>Bacillati</taxon>
        <taxon>Bacillota</taxon>
        <taxon>Clostridia</taxon>
        <taxon>Eubacteriales</taxon>
        <taxon>Proteiniborus</taxon>
    </lineage>
</organism>
<dbReference type="SUPFAM" id="SSF53756">
    <property type="entry name" value="UDP-Glycosyltransferase/glycogen phosphorylase"/>
    <property type="match status" value="1"/>
</dbReference>
<evidence type="ECO:0000313" key="3">
    <source>
        <dbReference type="EMBL" id="SDY56206.1"/>
    </source>
</evidence>
<dbReference type="PANTHER" id="PTHR46401">
    <property type="entry name" value="GLYCOSYLTRANSFERASE WBBK-RELATED"/>
    <property type="match status" value="1"/>
</dbReference>
<keyword evidence="3" id="KW-0328">Glycosyltransferase</keyword>
<dbReference type="EMBL" id="FNQE01000002">
    <property type="protein sequence ID" value="SDY56206.1"/>
    <property type="molecule type" value="Genomic_DNA"/>
</dbReference>
<evidence type="ECO:0000259" key="2">
    <source>
        <dbReference type="Pfam" id="PF00534"/>
    </source>
</evidence>
<keyword evidence="1 3" id="KW-0808">Transferase</keyword>
<evidence type="ECO:0000313" key="4">
    <source>
        <dbReference type="Proteomes" id="UP000198625"/>
    </source>
</evidence>
<dbReference type="GO" id="GO:0016757">
    <property type="term" value="F:glycosyltransferase activity"/>
    <property type="evidence" value="ECO:0007669"/>
    <property type="project" value="UniProtKB-KW"/>
</dbReference>
<dbReference type="Pfam" id="PF00534">
    <property type="entry name" value="Glycos_transf_1"/>
    <property type="match status" value="1"/>
</dbReference>
<accession>A0A1H3KW16</accession>
<dbReference type="AlphaFoldDB" id="A0A1H3KW16"/>
<sequence length="356" mass="41826">MTTINMLSSAQKVKGQGVASAYVEQVNLVKYGLTDEYKVEINRFKLSDITHYHTVDFKHFLSLPFAKVAGKTVGYVHFLPETLDESLDMPILFKKVFYRYIIAFYNSMDYLVTVNPHFIDKLYEYGIDKKKITYIPNFVSSKEFYPYNRERKNEIRRKYSIDENTFVVLGVGQVQTRKGVLDFIKVAESMPDVQFVWAGGFSFGRITSGYKELKKIVEDPPKNVKFIGIIERKDMNSVYNIADTLFMPSYNELFPMAILEAMNCNLPIVLRDIDIYKNILFDYYLRAEDNNGFKEILYNLKQDKDYYKKAQKSSKKGSSYYSKEHVLLLWQKFYDNVRKDLKTNRLLGKRYEKKSN</sequence>
<dbReference type="CDD" id="cd03801">
    <property type="entry name" value="GT4_PimA-like"/>
    <property type="match status" value="1"/>
</dbReference>
<dbReference type="Gene3D" id="3.40.50.2000">
    <property type="entry name" value="Glycogen Phosphorylase B"/>
    <property type="match status" value="2"/>
</dbReference>
<dbReference type="PANTHER" id="PTHR46401:SF2">
    <property type="entry name" value="GLYCOSYLTRANSFERASE WBBK-RELATED"/>
    <property type="match status" value="1"/>
</dbReference>
<keyword evidence="4" id="KW-1185">Reference proteome</keyword>
<gene>
    <name evidence="3" type="ORF">SAMN05660462_00338</name>
</gene>
<protein>
    <submittedName>
        <fullName evidence="3">1,2-diacylglycerol-3-alpha-glucose alpha-1,2-galactosyltransferase</fullName>
    </submittedName>
</protein>